<feature type="non-terminal residue" evidence="1">
    <location>
        <position position="147"/>
    </location>
</feature>
<accession>A0ABN7VQW8</accession>
<sequence length="147" mass="16886">MRSNTNNNSGRSETFDPLYKVLLYKKKDIIAIQEKFGYNTDTEGLGINGNPILEVAFRSNEAHEASIDILIEEIHNLLLCLEEDIITIQDELGIIGYSNQERVEEANENTRAYFRKFEKFHSPLEDDPGVVLENIAKWGKRWTASDH</sequence>
<organism evidence="1 2">
    <name type="scientific">Gigaspora margarita</name>
    <dbReference type="NCBI Taxonomy" id="4874"/>
    <lineage>
        <taxon>Eukaryota</taxon>
        <taxon>Fungi</taxon>
        <taxon>Fungi incertae sedis</taxon>
        <taxon>Mucoromycota</taxon>
        <taxon>Glomeromycotina</taxon>
        <taxon>Glomeromycetes</taxon>
        <taxon>Diversisporales</taxon>
        <taxon>Gigasporaceae</taxon>
        <taxon>Gigaspora</taxon>
    </lineage>
</organism>
<dbReference type="EMBL" id="CAJVQB010020140">
    <property type="protein sequence ID" value="CAG8793558.1"/>
    <property type="molecule type" value="Genomic_DNA"/>
</dbReference>
<name>A0ABN7VQW8_GIGMA</name>
<dbReference type="Proteomes" id="UP000789901">
    <property type="component" value="Unassembled WGS sequence"/>
</dbReference>
<proteinExistence type="predicted"/>
<reference evidence="1 2" key="1">
    <citation type="submission" date="2021-06" db="EMBL/GenBank/DDBJ databases">
        <authorList>
            <person name="Kallberg Y."/>
            <person name="Tangrot J."/>
            <person name="Rosling A."/>
        </authorList>
    </citation>
    <scope>NUCLEOTIDE SEQUENCE [LARGE SCALE GENOMIC DNA]</scope>
    <source>
        <strain evidence="1 2">120-4 pot B 10/14</strain>
    </source>
</reference>
<evidence type="ECO:0000313" key="1">
    <source>
        <dbReference type="EMBL" id="CAG8793558.1"/>
    </source>
</evidence>
<gene>
    <name evidence="1" type="ORF">GMARGA_LOCUS21628</name>
</gene>
<evidence type="ECO:0000313" key="2">
    <source>
        <dbReference type="Proteomes" id="UP000789901"/>
    </source>
</evidence>
<protein>
    <submittedName>
        <fullName evidence="1">37564_t:CDS:1</fullName>
    </submittedName>
</protein>
<keyword evidence="2" id="KW-1185">Reference proteome</keyword>
<comment type="caution">
    <text evidence="1">The sequence shown here is derived from an EMBL/GenBank/DDBJ whole genome shotgun (WGS) entry which is preliminary data.</text>
</comment>